<keyword evidence="7" id="KW-0560">Oxidoreductase</keyword>
<dbReference type="SUPFAM" id="SSF51395">
    <property type="entry name" value="FMN-linked oxidoreductases"/>
    <property type="match status" value="1"/>
</dbReference>
<evidence type="ECO:0000256" key="1">
    <source>
        <dbReference type="ARBA" id="ARBA00001917"/>
    </source>
</evidence>
<dbReference type="Proteomes" id="UP001499882">
    <property type="component" value="Unassembled WGS sequence"/>
</dbReference>
<protein>
    <submittedName>
        <fullName evidence="12">FAD-dependent oxidoreductase</fullName>
    </submittedName>
</protein>
<comment type="cofactor">
    <cofactor evidence="2">
        <name>[4Fe-4S] cluster</name>
        <dbReference type="ChEBI" id="CHEBI:49883"/>
    </cofactor>
</comment>
<dbReference type="Pfam" id="PF00724">
    <property type="entry name" value="Oxidored_FMN"/>
    <property type="match status" value="1"/>
</dbReference>
<feature type="domain" description="FAD/NAD(P)-binding" evidence="11">
    <location>
        <begin position="384"/>
        <end position="636"/>
    </location>
</feature>
<comment type="similarity">
    <text evidence="3">In the N-terminal section; belongs to the NADH:flavin oxidoreductase/NADH oxidase family.</text>
</comment>
<dbReference type="Gene3D" id="3.20.20.70">
    <property type="entry name" value="Aldolase class I"/>
    <property type="match status" value="1"/>
</dbReference>
<organism evidence="12 13">
    <name type="scientific">Nocardioides endophyticus</name>
    <dbReference type="NCBI Taxonomy" id="1353775"/>
    <lineage>
        <taxon>Bacteria</taxon>
        <taxon>Bacillati</taxon>
        <taxon>Actinomycetota</taxon>
        <taxon>Actinomycetes</taxon>
        <taxon>Propionibacteriales</taxon>
        <taxon>Nocardioidaceae</taxon>
        <taxon>Nocardioides</taxon>
    </lineage>
</organism>
<dbReference type="Gene3D" id="3.50.50.60">
    <property type="entry name" value="FAD/NAD(P)-binding domain"/>
    <property type="match status" value="1"/>
</dbReference>
<evidence type="ECO:0000256" key="9">
    <source>
        <dbReference type="ARBA" id="ARBA00023014"/>
    </source>
</evidence>
<dbReference type="SUPFAM" id="SSF51905">
    <property type="entry name" value="FAD/NAD(P)-binding domain"/>
    <property type="match status" value="1"/>
</dbReference>
<dbReference type="PANTHER" id="PTHR42917:SF2">
    <property type="entry name" value="2,4-DIENOYL-COA REDUCTASE [(2E)-ENOYL-COA-PRODUCING]"/>
    <property type="match status" value="1"/>
</dbReference>
<evidence type="ECO:0000313" key="12">
    <source>
        <dbReference type="EMBL" id="GAA4756851.1"/>
    </source>
</evidence>
<keyword evidence="4" id="KW-0285">Flavoprotein</keyword>
<keyword evidence="13" id="KW-1185">Reference proteome</keyword>
<name>A0ABP8ZI52_9ACTN</name>
<evidence type="ECO:0000256" key="7">
    <source>
        <dbReference type="ARBA" id="ARBA00023002"/>
    </source>
</evidence>
<evidence type="ECO:0000256" key="5">
    <source>
        <dbReference type="ARBA" id="ARBA00022643"/>
    </source>
</evidence>
<keyword evidence="5" id="KW-0288">FMN</keyword>
<evidence type="ECO:0000256" key="3">
    <source>
        <dbReference type="ARBA" id="ARBA00011048"/>
    </source>
</evidence>
<dbReference type="PANTHER" id="PTHR42917">
    <property type="entry name" value="2,4-DIENOYL-COA REDUCTASE"/>
    <property type="match status" value="1"/>
</dbReference>
<accession>A0ABP8ZI52</accession>
<proteinExistence type="inferred from homology"/>
<evidence type="ECO:0000256" key="4">
    <source>
        <dbReference type="ARBA" id="ARBA00022630"/>
    </source>
</evidence>
<feature type="domain" description="NADH:flavin oxidoreductase/NADH oxidase N-terminal" evidence="10">
    <location>
        <begin position="7"/>
        <end position="336"/>
    </location>
</feature>
<keyword evidence="9" id="KW-0411">Iron-sulfur</keyword>
<keyword evidence="8" id="KW-0408">Iron</keyword>
<dbReference type="InterPro" id="IPR001155">
    <property type="entry name" value="OxRdtase_FMN_N"/>
</dbReference>
<keyword evidence="6" id="KW-0479">Metal-binding</keyword>
<dbReference type="InterPro" id="IPR036188">
    <property type="entry name" value="FAD/NAD-bd_sf"/>
</dbReference>
<dbReference type="Pfam" id="PF07992">
    <property type="entry name" value="Pyr_redox_2"/>
    <property type="match status" value="1"/>
</dbReference>
<evidence type="ECO:0000256" key="8">
    <source>
        <dbReference type="ARBA" id="ARBA00023004"/>
    </source>
</evidence>
<dbReference type="RefSeq" id="WP_345529645.1">
    <property type="nucleotide sequence ID" value="NZ_BAABKN010000033.1"/>
</dbReference>
<dbReference type="InterPro" id="IPR023753">
    <property type="entry name" value="FAD/NAD-binding_dom"/>
</dbReference>
<gene>
    <name evidence="12" type="ORF">GCM10023350_48050</name>
</gene>
<evidence type="ECO:0000259" key="10">
    <source>
        <dbReference type="Pfam" id="PF00724"/>
    </source>
</evidence>
<reference evidence="13" key="1">
    <citation type="journal article" date="2019" name="Int. J. Syst. Evol. Microbiol.">
        <title>The Global Catalogue of Microorganisms (GCM) 10K type strain sequencing project: providing services to taxonomists for standard genome sequencing and annotation.</title>
        <authorList>
            <consortium name="The Broad Institute Genomics Platform"/>
            <consortium name="The Broad Institute Genome Sequencing Center for Infectious Disease"/>
            <person name="Wu L."/>
            <person name="Ma J."/>
        </authorList>
    </citation>
    <scope>NUCLEOTIDE SEQUENCE [LARGE SCALE GENOMIC DNA]</scope>
    <source>
        <strain evidence="13">JCM 18532</strain>
    </source>
</reference>
<dbReference type="InterPro" id="IPR051793">
    <property type="entry name" value="NADH:flavin_oxidoreductase"/>
</dbReference>
<dbReference type="InterPro" id="IPR013785">
    <property type="entry name" value="Aldolase_TIM"/>
</dbReference>
<dbReference type="Gene3D" id="3.40.50.720">
    <property type="entry name" value="NAD(P)-binding Rossmann-like Domain"/>
    <property type="match status" value="1"/>
</dbReference>
<evidence type="ECO:0000313" key="13">
    <source>
        <dbReference type="Proteomes" id="UP001499882"/>
    </source>
</evidence>
<comment type="cofactor">
    <cofactor evidence="1">
        <name>FMN</name>
        <dbReference type="ChEBI" id="CHEBI:58210"/>
    </cofactor>
</comment>
<dbReference type="EMBL" id="BAABKN010000033">
    <property type="protein sequence ID" value="GAA4756851.1"/>
    <property type="molecule type" value="Genomic_DNA"/>
</dbReference>
<evidence type="ECO:0000256" key="6">
    <source>
        <dbReference type="ARBA" id="ARBA00022723"/>
    </source>
</evidence>
<evidence type="ECO:0000259" key="11">
    <source>
        <dbReference type="Pfam" id="PF07992"/>
    </source>
</evidence>
<evidence type="ECO:0000256" key="2">
    <source>
        <dbReference type="ARBA" id="ARBA00001966"/>
    </source>
</evidence>
<dbReference type="CDD" id="cd02803">
    <property type="entry name" value="OYE_like_FMN_family"/>
    <property type="match status" value="1"/>
</dbReference>
<comment type="caution">
    <text evidence="12">The sequence shown here is derived from an EMBL/GenBank/DDBJ whole genome shotgun (WGS) entry which is preliminary data.</text>
</comment>
<dbReference type="PRINTS" id="PR00368">
    <property type="entry name" value="FADPNR"/>
</dbReference>
<sequence length="654" mass="69561">MTAYEHLLRPGRIGSMELRNRLVMSPMETMYGTPEGLPSDRTVAYFAARAAGGVGLVTVGATGIDPLHPETPGGLHLGTDDAVAAHRRLVDAVHEHGARIQPQIVHAGPDGLGPEMHGVDSLGPSVIPSYLTGRPSTEVTREQIAGIMDLYRAAVVRAREAGYDGIELHAAHGYMFLGSFLAPQRNRRHDRYRGSSVEGRIRVVLEALAAIRSEVGPDFPITLRISGYERVAGGRPSYETALVAPLLVEAGVDAFHVSGGVIDRLVTQMVNGAAYGDGLNVAAAAAVKEVVDVPVIAVGRLHDPALAEAVLADGRADFVAMGRPLLADPDLPRKLATADRVRRCISCENCIDSLEERLATDCAVNPLTGREHELLPLPVVRRRHVVVVGGGPGGLEAARRAAAQGHRVTLLENGDRLGGRFRHAALVHPDNALFLDWLLAEVADADIDVRLLTIGKPDAVAALEPDVVVVANGGMLTVPEAGMETPHVIDLLDALQGPEHGYPIGRKVCVVGGTLPGVAIAGHLAAAGHLVSLLEPGLELAPEVGPKRRTEELDELDRLGVAVHVGTTVERYTVGGLEFTPQGGRTRELRADTVVVTGWFEPNLRLHEAIAARLPDIEVYAVGDCRGYGLVRQATEDAARAAYEWGQTSERSRA</sequence>